<dbReference type="GO" id="GO:0004725">
    <property type="term" value="F:protein tyrosine phosphatase activity"/>
    <property type="evidence" value="ECO:0007669"/>
    <property type="project" value="InterPro"/>
</dbReference>
<proteinExistence type="predicted"/>
<keyword evidence="3" id="KW-1185">Reference proteome</keyword>
<dbReference type="OrthoDB" id="6274266at2759"/>
<dbReference type="InterPro" id="IPR000242">
    <property type="entry name" value="PTP_cat"/>
</dbReference>
<dbReference type="Gene3D" id="3.90.190.10">
    <property type="entry name" value="Protein tyrosine phosphatase superfamily"/>
    <property type="match status" value="1"/>
</dbReference>
<dbReference type="EMBL" id="UZAN01045872">
    <property type="protein sequence ID" value="VDP83333.1"/>
    <property type="molecule type" value="Genomic_DNA"/>
</dbReference>
<reference evidence="4" key="1">
    <citation type="submission" date="2016-06" db="UniProtKB">
        <authorList>
            <consortium name="WormBaseParasite"/>
        </authorList>
    </citation>
    <scope>IDENTIFICATION</scope>
</reference>
<dbReference type="Proteomes" id="UP000272942">
    <property type="component" value="Unassembled WGS sequence"/>
</dbReference>
<feature type="domain" description="Tyrosine-protein phosphatase" evidence="1">
    <location>
        <begin position="83"/>
        <end position="166"/>
    </location>
</feature>
<dbReference type="WBParaSite" id="ECPE_0000838301-mRNA-1">
    <property type="protein sequence ID" value="ECPE_0000838301-mRNA-1"/>
    <property type="gene ID" value="ECPE_0000838301"/>
</dbReference>
<sequence length="166" mass="18797">MVAQSSWQERGEYALRKNPLDIPVAALDSSTREQAPLLLPQSHAWWSVPVDVREPRYLIVDPDKGPNSTLVGTWSKNELIETFAREFASIPTGYKYPHNAGISKDNLIKNRSQSVLPYDHNRVLLKRPSDSADTDYINASFVDGYMRRRAYIAAQSPFDTPTASRF</sequence>
<gene>
    <name evidence="2" type="ORF">ECPE_LOCUS8357</name>
</gene>
<organism evidence="4">
    <name type="scientific">Echinostoma caproni</name>
    <dbReference type="NCBI Taxonomy" id="27848"/>
    <lineage>
        <taxon>Eukaryota</taxon>
        <taxon>Metazoa</taxon>
        <taxon>Spiralia</taxon>
        <taxon>Lophotrochozoa</taxon>
        <taxon>Platyhelminthes</taxon>
        <taxon>Trematoda</taxon>
        <taxon>Digenea</taxon>
        <taxon>Plagiorchiida</taxon>
        <taxon>Echinostomata</taxon>
        <taxon>Echinostomatoidea</taxon>
        <taxon>Echinostomatidae</taxon>
        <taxon>Echinostoma</taxon>
    </lineage>
</organism>
<evidence type="ECO:0000313" key="3">
    <source>
        <dbReference type="Proteomes" id="UP000272942"/>
    </source>
</evidence>
<evidence type="ECO:0000313" key="2">
    <source>
        <dbReference type="EMBL" id="VDP83333.1"/>
    </source>
</evidence>
<dbReference type="PANTHER" id="PTHR19134">
    <property type="entry name" value="RECEPTOR-TYPE TYROSINE-PROTEIN PHOSPHATASE"/>
    <property type="match status" value="1"/>
</dbReference>
<name>A0A183AN22_9TREM</name>
<accession>A0A183AN22</accession>
<reference evidence="2 3" key="2">
    <citation type="submission" date="2018-11" db="EMBL/GenBank/DDBJ databases">
        <authorList>
            <consortium name="Pathogen Informatics"/>
        </authorList>
    </citation>
    <scope>NUCLEOTIDE SEQUENCE [LARGE SCALE GENOMIC DNA]</scope>
    <source>
        <strain evidence="2 3">Egypt</strain>
    </source>
</reference>
<dbReference type="InterPro" id="IPR050348">
    <property type="entry name" value="Protein-Tyr_Phosphatase"/>
</dbReference>
<dbReference type="PANTHER" id="PTHR19134:SF449">
    <property type="entry name" value="TYROSINE-PROTEIN PHOSPHATASE 1"/>
    <property type="match status" value="1"/>
</dbReference>
<dbReference type="AlphaFoldDB" id="A0A183AN22"/>
<dbReference type="Pfam" id="PF00102">
    <property type="entry name" value="Y_phosphatase"/>
    <property type="match status" value="1"/>
</dbReference>
<dbReference type="PROSITE" id="PS50055">
    <property type="entry name" value="TYR_PHOSPHATASE_PTP"/>
    <property type="match status" value="1"/>
</dbReference>
<protein>
    <submittedName>
        <fullName evidence="4">Tyrosine-protein phosphatase domain-containing protein</fullName>
    </submittedName>
</protein>
<evidence type="ECO:0000313" key="4">
    <source>
        <dbReference type="WBParaSite" id="ECPE_0000838301-mRNA-1"/>
    </source>
</evidence>
<dbReference type="InterPro" id="IPR029021">
    <property type="entry name" value="Prot-tyrosine_phosphatase-like"/>
</dbReference>
<dbReference type="SUPFAM" id="SSF52799">
    <property type="entry name" value="(Phosphotyrosine protein) phosphatases II"/>
    <property type="match status" value="1"/>
</dbReference>
<evidence type="ECO:0000259" key="1">
    <source>
        <dbReference type="PROSITE" id="PS50055"/>
    </source>
</evidence>